<feature type="chain" id="PRO_5020916664" description="DUF2911 family protein" evidence="1">
    <location>
        <begin position="26"/>
        <end position="179"/>
    </location>
</feature>
<feature type="signal peptide" evidence="1">
    <location>
        <begin position="1"/>
        <end position="25"/>
    </location>
</feature>
<dbReference type="OrthoDB" id="195456at2"/>
<dbReference type="RefSeq" id="WP_132220339.1">
    <property type="nucleotide sequence ID" value="NZ_SMGO01000001.1"/>
</dbReference>
<dbReference type="Proteomes" id="UP000294616">
    <property type="component" value="Unassembled WGS sequence"/>
</dbReference>
<organism evidence="2 3">
    <name type="scientific">Albibacterium bauzanense</name>
    <dbReference type="NCBI Taxonomy" id="653929"/>
    <lineage>
        <taxon>Bacteria</taxon>
        <taxon>Pseudomonadati</taxon>
        <taxon>Bacteroidota</taxon>
        <taxon>Sphingobacteriia</taxon>
        <taxon>Sphingobacteriales</taxon>
        <taxon>Sphingobacteriaceae</taxon>
        <taxon>Albibacterium</taxon>
    </lineage>
</organism>
<evidence type="ECO:0000313" key="3">
    <source>
        <dbReference type="Proteomes" id="UP000294616"/>
    </source>
</evidence>
<dbReference type="AlphaFoldDB" id="A0A4V2PY59"/>
<accession>A0A4V2PY59</accession>
<gene>
    <name evidence="2" type="ORF">C8N28_0033</name>
</gene>
<dbReference type="InterPro" id="IPR021314">
    <property type="entry name" value="DUF2911"/>
</dbReference>
<dbReference type="Pfam" id="PF11138">
    <property type="entry name" value="DUF2911"/>
    <property type="match status" value="1"/>
</dbReference>
<reference evidence="2 3" key="1">
    <citation type="submission" date="2019-03" db="EMBL/GenBank/DDBJ databases">
        <title>Genomic Encyclopedia of Archaeal and Bacterial Type Strains, Phase II (KMG-II): from individual species to whole genera.</title>
        <authorList>
            <person name="Goeker M."/>
        </authorList>
    </citation>
    <scope>NUCLEOTIDE SEQUENCE [LARGE SCALE GENOMIC DNA]</scope>
    <source>
        <strain evidence="2 3">DSM 22554</strain>
    </source>
</reference>
<comment type="caution">
    <text evidence="2">The sequence shown here is derived from an EMBL/GenBank/DDBJ whole genome shotgun (WGS) entry which is preliminary data.</text>
</comment>
<evidence type="ECO:0000313" key="2">
    <source>
        <dbReference type="EMBL" id="TCK84741.1"/>
    </source>
</evidence>
<evidence type="ECO:0008006" key="4">
    <source>
        <dbReference type="Google" id="ProtNLM"/>
    </source>
</evidence>
<evidence type="ECO:0000256" key="1">
    <source>
        <dbReference type="SAM" id="SignalP"/>
    </source>
</evidence>
<keyword evidence="1" id="KW-0732">Signal</keyword>
<name>A0A4V2PY59_9SPHI</name>
<dbReference type="EMBL" id="SMGO01000001">
    <property type="protein sequence ID" value="TCK84741.1"/>
    <property type="molecule type" value="Genomic_DNA"/>
</dbReference>
<sequence>MKIFTLKQSLMSMLFLLMSTAFLFAQNNQPPASPAATATGKFGNATVTITYSSPAVKGREIFGGLVPYDKVWRAGANQATILETTAPIQVEGKNLPAGKYTLFMLPTANNGWTVILNSETGQWGIQRTGEANLDRSKDVLTASVKPAKSSTMHERLVYEFNTNGFSLSWDNLTIPVSVK</sequence>
<protein>
    <recommendedName>
        <fullName evidence="4">DUF2911 family protein</fullName>
    </recommendedName>
</protein>
<keyword evidence="3" id="KW-1185">Reference proteome</keyword>
<proteinExistence type="predicted"/>